<accession>A0A835BPB5</accession>
<dbReference type="InterPro" id="IPR001810">
    <property type="entry name" value="F-box_dom"/>
</dbReference>
<gene>
    <name evidence="3" type="ORF">HU200_030262</name>
</gene>
<dbReference type="Pfam" id="PF12937">
    <property type="entry name" value="F-box-like"/>
    <property type="match status" value="1"/>
</dbReference>
<dbReference type="InterPro" id="IPR036047">
    <property type="entry name" value="F-box-like_dom_sf"/>
</dbReference>
<feature type="region of interest" description="Disordered" evidence="1">
    <location>
        <begin position="1"/>
        <end position="26"/>
    </location>
</feature>
<feature type="region of interest" description="Disordered" evidence="1">
    <location>
        <begin position="84"/>
        <end position="111"/>
    </location>
</feature>
<evidence type="ECO:0000313" key="3">
    <source>
        <dbReference type="EMBL" id="KAF8707255.1"/>
    </source>
</evidence>
<keyword evidence="4" id="KW-1185">Reference proteome</keyword>
<dbReference type="InterPro" id="IPR045283">
    <property type="entry name" value="AT3G44326-like"/>
</dbReference>
<proteinExistence type="predicted"/>
<dbReference type="PROSITE" id="PS50181">
    <property type="entry name" value="FBOX"/>
    <property type="match status" value="1"/>
</dbReference>
<feature type="compositionally biased region" description="Polar residues" evidence="1">
    <location>
        <begin position="162"/>
        <end position="183"/>
    </location>
</feature>
<sequence>MIRGNAAAFSHLSSKRKEIGEATESTRTWQRREHHAAQLATMISRLYLLCCVTHTDAPLTVVVTGVAAIRTFVRVASSYSRDGGIHRRQRKIPEKLRAPAAQDPRGPPAWSHVAATPTGLSVALLRRGFSARQSPRRRGHDEQSSRKAVTIYTNHNHLARSSYPNPTQEASQTSNLSEQTSSILPGRTPRSYPFHSTSSMAAAPRSMAFADEMFSSAAFASDADGAVGETTIEDLPVDVLGQVLRRLDGASLAALGCASTTFRDLAADPDAWRALCLALCPSLRDVPSADDHHKDHHRRLFADAFPFPAMSPASSPLVGGGDGLPTRLVSAVDLHHRGACIMSRVVETDAASGWFHGAPFRVDALVQEGFSSPAGPITPADLSLSWVLIDPDSGRAVNASSRRPVAVDRRWLTGETVARFAVVLAGGVALDAAVTCDERFGHVREVSLCIEDGEGGGVSGRGGLAVVAAAMAGARQGRGAEEEARVRYEEFVKGREARKERKARREGIVDLCCSGVGAAAFVGFLVMLTFRANVNHDCTSNVNRKEVDSVAGKVGVRGCHMEAVAQMLKLDEEAVLVMEVQRKLVLEDLLNGWHGHLHHGGAVAELMKPLKGETFDVPE</sequence>
<feature type="region of interest" description="Disordered" evidence="1">
    <location>
        <begin position="156"/>
        <end position="197"/>
    </location>
</feature>
<dbReference type="EMBL" id="JACEFO010001760">
    <property type="protein sequence ID" value="KAF8707255.1"/>
    <property type="molecule type" value="Genomic_DNA"/>
</dbReference>
<organism evidence="3 4">
    <name type="scientific">Digitaria exilis</name>
    <dbReference type="NCBI Taxonomy" id="1010633"/>
    <lineage>
        <taxon>Eukaryota</taxon>
        <taxon>Viridiplantae</taxon>
        <taxon>Streptophyta</taxon>
        <taxon>Embryophyta</taxon>
        <taxon>Tracheophyta</taxon>
        <taxon>Spermatophyta</taxon>
        <taxon>Magnoliopsida</taxon>
        <taxon>Liliopsida</taxon>
        <taxon>Poales</taxon>
        <taxon>Poaceae</taxon>
        <taxon>PACMAD clade</taxon>
        <taxon>Panicoideae</taxon>
        <taxon>Panicodae</taxon>
        <taxon>Paniceae</taxon>
        <taxon>Anthephorinae</taxon>
        <taxon>Digitaria</taxon>
    </lineage>
</organism>
<comment type="caution">
    <text evidence="3">The sequence shown here is derived from an EMBL/GenBank/DDBJ whole genome shotgun (WGS) entry which is preliminary data.</text>
</comment>
<dbReference type="SUPFAM" id="SSF81383">
    <property type="entry name" value="F-box domain"/>
    <property type="match status" value="1"/>
</dbReference>
<dbReference type="OrthoDB" id="671172at2759"/>
<dbReference type="PANTHER" id="PTHR33736">
    <property type="entry name" value="F-BOX PROTEIN-RELATED"/>
    <property type="match status" value="1"/>
</dbReference>
<evidence type="ECO:0000256" key="1">
    <source>
        <dbReference type="SAM" id="MobiDB-lite"/>
    </source>
</evidence>
<feature type="region of interest" description="Disordered" evidence="1">
    <location>
        <begin position="129"/>
        <end position="148"/>
    </location>
</feature>
<reference evidence="3" key="1">
    <citation type="submission" date="2020-07" db="EMBL/GenBank/DDBJ databases">
        <title>Genome sequence and genetic diversity analysis of an under-domesticated orphan crop, white fonio (Digitaria exilis).</title>
        <authorList>
            <person name="Bennetzen J.L."/>
            <person name="Chen S."/>
            <person name="Ma X."/>
            <person name="Wang X."/>
            <person name="Yssel A.E.J."/>
            <person name="Chaluvadi S.R."/>
            <person name="Johnson M."/>
            <person name="Gangashetty P."/>
            <person name="Hamidou F."/>
            <person name="Sanogo M.D."/>
            <person name="Zwaenepoel A."/>
            <person name="Wallace J."/>
            <person name="Van De Peer Y."/>
            <person name="Van Deynze A."/>
        </authorList>
    </citation>
    <scope>NUCLEOTIDE SEQUENCE</scope>
    <source>
        <tissue evidence="3">Leaves</tissue>
    </source>
</reference>
<dbReference type="Proteomes" id="UP000636709">
    <property type="component" value="Unassembled WGS sequence"/>
</dbReference>
<dbReference type="PANTHER" id="PTHR33736:SF26">
    <property type="entry name" value="F-BOX DOMAIN-CONTAINING PROTEIN"/>
    <property type="match status" value="1"/>
</dbReference>
<dbReference type="Gene3D" id="1.20.1280.50">
    <property type="match status" value="1"/>
</dbReference>
<name>A0A835BPB5_9POAL</name>
<dbReference type="AlphaFoldDB" id="A0A835BPB5"/>
<feature type="domain" description="F-box" evidence="2">
    <location>
        <begin position="229"/>
        <end position="275"/>
    </location>
</feature>
<evidence type="ECO:0000313" key="4">
    <source>
        <dbReference type="Proteomes" id="UP000636709"/>
    </source>
</evidence>
<protein>
    <recommendedName>
        <fullName evidence="2">F-box domain-containing protein</fullName>
    </recommendedName>
</protein>
<evidence type="ECO:0000259" key="2">
    <source>
        <dbReference type="PROSITE" id="PS50181"/>
    </source>
</evidence>